<protein>
    <submittedName>
        <fullName evidence="1">Transposase family protein</fullName>
    </submittedName>
</protein>
<gene>
    <name evidence="1" type="ORF">Bealeia1_00192</name>
</gene>
<dbReference type="Proteomes" id="UP001330434">
    <property type="component" value="Chromosome"/>
</dbReference>
<evidence type="ECO:0000313" key="1">
    <source>
        <dbReference type="EMBL" id="WVX66022.1"/>
    </source>
</evidence>
<reference evidence="1 2" key="1">
    <citation type="journal article" date="2024" name="Environ. Microbiol.">
        <title>Novel evolutionary insights on the interactions of the Holosporales (Alphaproteobacteria) with eukaryotic hosts from comparative genomics.</title>
        <authorList>
            <person name="Giovannini M."/>
            <person name="Petroni G."/>
            <person name="Castelli M."/>
        </authorList>
    </citation>
    <scope>NUCLEOTIDE SEQUENCE [LARGE SCALE GENOMIC DNA]</scope>
    <source>
        <strain evidence="1 2">US_Bl 15I1</strain>
    </source>
</reference>
<name>A0ABZ2C173_9PROT</name>
<keyword evidence="2" id="KW-1185">Reference proteome</keyword>
<sequence>MWEVNTSPWAQRDLSHETLANLWEANIHRNHTKTGKCEDCDGGATTTQQANWYERNSEYTKAYEKHAVISLIHSTIADVAIKEDLSYAAVQGIIEAHQESLLQIKRALRLGVFSKLCQL</sequence>
<dbReference type="EMBL" id="CP133270">
    <property type="protein sequence ID" value="WVX66022.1"/>
    <property type="molecule type" value="Genomic_DNA"/>
</dbReference>
<accession>A0ABZ2C173</accession>
<organism evidence="1 2">
    <name type="scientific">Candidatus Bealeia paramacronuclearis</name>
    <dbReference type="NCBI Taxonomy" id="1921001"/>
    <lineage>
        <taxon>Bacteria</taxon>
        <taxon>Pseudomonadati</taxon>
        <taxon>Pseudomonadota</taxon>
        <taxon>Alphaproteobacteria</taxon>
        <taxon>Holosporales</taxon>
        <taxon>Holosporaceae</taxon>
        <taxon>Candidatus Bealeia</taxon>
    </lineage>
</organism>
<evidence type="ECO:0000313" key="2">
    <source>
        <dbReference type="Proteomes" id="UP001330434"/>
    </source>
</evidence>
<proteinExistence type="predicted"/>